<gene>
    <name evidence="1" type="ORF">MGSAQ_001272</name>
</gene>
<organism evidence="1">
    <name type="scientific">marine sediment metagenome</name>
    <dbReference type="NCBI Taxonomy" id="412755"/>
    <lineage>
        <taxon>unclassified sequences</taxon>
        <taxon>metagenomes</taxon>
        <taxon>ecological metagenomes</taxon>
    </lineage>
</organism>
<reference evidence="1" key="1">
    <citation type="submission" date="2013-11" db="EMBL/GenBank/DDBJ databases">
        <title>Microbial diversity, functional groups and degradation webs in Northern and Southern Mediterranean and Red Sea marine crude oil polluted sites.</title>
        <authorList>
            <person name="Daffonchio D."/>
            <person name="Mapelli F."/>
            <person name="Ferrer M."/>
            <person name="Richter M."/>
            <person name="Cherif A."/>
            <person name="Malkawi H.I."/>
            <person name="Yakimov M.M."/>
            <person name="Abdel-Fattah Y.R."/>
            <person name="Blaghen M."/>
            <person name="Golyshin P.N."/>
            <person name="Kalogerakis N."/>
            <person name="Boon N."/>
            <person name="Magagnini M."/>
            <person name="Fava F."/>
        </authorList>
    </citation>
    <scope>NUCLEOTIDE SEQUENCE</scope>
</reference>
<dbReference type="EMBL" id="AYSL01000673">
    <property type="protein sequence ID" value="KTF07231.1"/>
    <property type="molecule type" value="Genomic_DNA"/>
</dbReference>
<name>A0A1B6NV85_9ZZZZ</name>
<proteinExistence type="predicted"/>
<accession>A0A1B6NV85</accession>
<comment type="caution">
    <text evidence="1">The sequence shown here is derived from an EMBL/GenBank/DDBJ whole genome shotgun (WGS) entry which is preliminary data.</text>
</comment>
<dbReference type="AlphaFoldDB" id="A0A1B6NV85"/>
<protein>
    <submittedName>
        <fullName evidence="1">Uncharacterized protein</fullName>
    </submittedName>
</protein>
<sequence length="34" mass="3566">MSLPVGEDCAVFVVDSGEVKIILLHILCKPLVGA</sequence>
<evidence type="ECO:0000313" key="1">
    <source>
        <dbReference type="EMBL" id="KTF07231.1"/>
    </source>
</evidence>